<dbReference type="EMBL" id="NEVH01007399">
    <property type="protein sequence ID" value="PNF35884.1"/>
    <property type="molecule type" value="Genomic_DNA"/>
</dbReference>
<gene>
    <name evidence="1" type="ORF">B7P43_G08577</name>
</gene>
<name>A0A2J7R4X5_9NEOP</name>
<dbReference type="InParanoid" id="A0A2J7R4X5"/>
<comment type="caution">
    <text evidence="1">The sequence shown here is derived from an EMBL/GenBank/DDBJ whole genome shotgun (WGS) entry which is preliminary data.</text>
</comment>
<evidence type="ECO:0000313" key="2">
    <source>
        <dbReference type="Proteomes" id="UP000235965"/>
    </source>
</evidence>
<evidence type="ECO:0000313" key="1">
    <source>
        <dbReference type="EMBL" id="PNF35884.1"/>
    </source>
</evidence>
<reference evidence="1 2" key="1">
    <citation type="submission" date="2017-12" db="EMBL/GenBank/DDBJ databases">
        <title>Hemimetabolous genomes reveal molecular basis of termite eusociality.</title>
        <authorList>
            <person name="Harrison M.C."/>
            <person name="Jongepier E."/>
            <person name="Robertson H.M."/>
            <person name="Arning N."/>
            <person name="Bitard-Feildel T."/>
            <person name="Chao H."/>
            <person name="Childers C.P."/>
            <person name="Dinh H."/>
            <person name="Doddapaneni H."/>
            <person name="Dugan S."/>
            <person name="Gowin J."/>
            <person name="Greiner C."/>
            <person name="Han Y."/>
            <person name="Hu H."/>
            <person name="Hughes D.S.T."/>
            <person name="Huylmans A.-K."/>
            <person name="Kemena C."/>
            <person name="Kremer L.P.M."/>
            <person name="Lee S.L."/>
            <person name="Lopez-Ezquerra A."/>
            <person name="Mallet L."/>
            <person name="Monroy-Kuhn J.M."/>
            <person name="Moser A."/>
            <person name="Murali S.C."/>
            <person name="Muzny D.M."/>
            <person name="Otani S."/>
            <person name="Piulachs M.-D."/>
            <person name="Poelchau M."/>
            <person name="Qu J."/>
            <person name="Schaub F."/>
            <person name="Wada-Katsumata A."/>
            <person name="Worley K.C."/>
            <person name="Xie Q."/>
            <person name="Ylla G."/>
            <person name="Poulsen M."/>
            <person name="Gibbs R.A."/>
            <person name="Schal C."/>
            <person name="Richards S."/>
            <person name="Belles X."/>
            <person name="Korb J."/>
            <person name="Bornberg-Bauer E."/>
        </authorList>
    </citation>
    <scope>NUCLEOTIDE SEQUENCE [LARGE SCALE GENOMIC DNA]</scope>
    <source>
        <tissue evidence="1">Whole body</tissue>
    </source>
</reference>
<evidence type="ECO:0008006" key="3">
    <source>
        <dbReference type="Google" id="ProtNLM"/>
    </source>
</evidence>
<organism evidence="1 2">
    <name type="scientific">Cryptotermes secundus</name>
    <dbReference type="NCBI Taxonomy" id="105785"/>
    <lineage>
        <taxon>Eukaryota</taxon>
        <taxon>Metazoa</taxon>
        <taxon>Ecdysozoa</taxon>
        <taxon>Arthropoda</taxon>
        <taxon>Hexapoda</taxon>
        <taxon>Insecta</taxon>
        <taxon>Pterygota</taxon>
        <taxon>Neoptera</taxon>
        <taxon>Polyneoptera</taxon>
        <taxon>Dictyoptera</taxon>
        <taxon>Blattodea</taxon>
        <taxon>Blattoidea</taxon>
        <taxon>Termitoidae</taxon>
        <taxon>Kalotermitidae</taxon>
        <taxon>Cryptotermitinae</taxon>
        <taxon>Cryptotermes</taxon>
    </lineage>
</organism>
<protein>
    <recommendedName>
        <fullName evidence="3">PiggyBac transposable element-derived protein domain-containing protein</fullName>
    </recommendedName>
</protein>
<dbReference type="Proteomes" id="UP000235965">
    <property type="component" value="Unassembled WGS sequence"/>
</dbReference>
<dbReference type="AlphaFoldDB" id="A0A2J7R4X5"/>
<sequence>MEVDKEIVIPPLRYDYSKCISITQVMWWKNDIQKFREILVSFSGEAKFIWGPTELTGGETFTTLANQRETKMLSCLFSNKKSRSMLYYCKKCNVVLCVVGCFEKWHTHVRV</sequence>
<accession>A0A2J7R4X5</accession>
<proteinExistence type="predicted"/>
<keyword evidence="2" id="KW-1185">Reference proteome</keyword>